<sequence length="430" mass="49332">MSDSALSPTRLAGSLSGFLQVASVIGLLLLLVKAVQFYLHRQWLLKAFQQFPSPPFHWFFGHEQFKGKQELKEVVSCIEHFPSAFPCWFWGSNTYLTVYDPDYMKVILGRSGYGLLLLNGQPWFQHRRMLTPAFHYDILKPYVKNMADSIRLMLDKWERLAGQDSSIEIFQHISLMTLDTVMKCAFSHKGSVQVDGNYRTYLQAIGDLNNLFHSRVRNIFHQNDTIYKLSSNGHLAKQACQLAHDHTDGVIKLRKDQLQDEGELEKIKKKRRLDFLDILLFARMENGDSMSDKDLRAEVDTFMFEGHDTTASGVSWIFYALATHPEHQQRCREEVQSLLGDGSSITWDHLDQIPYTTMCIKEALRLYPPVPGIVRELSTSVTFPDGRSLPKGVQVTLSIYGLHHNPKVWPNPEVCTRLSPTIPAFLRRSQ</sequence>
<dbReference type="PANTHER" id="PTHR24291:SF165">
    <property type="entry name" value="CYTOCHROME P450 4A10-RELATED"/>
    <property type="match status" value="1"/>
</dbReference>
<evidence type="ECO:0000256" key="3">
    <source>
        <dbReference type="ARBA" id="ARBA00004586"/>
    </source>
</evidence>
<keyword evidence="8" id="KW-0492">Microsome</keyword>
<evidence type="ECO:0000256" key="9">
    <source>
        <dbReference type="ARBA" id="ARBA00023002"/>
    </source>
</evidence>
<dbReference type="Proteomes" id="UP000694415">
    <property type="component" value="Unplaced"/>
</dbReference>
<keyword evidence="10" id="KW-0408">Iron</keyword>
<dbReference type="GO" id="GO:0005506">
    <property type="term" value="F:iron ion binding"/>
    <property type="evidence" value="ECO:0007669"/>
    <property type="project" value="InterPro"/>
</dbReference>
<keyword evidence="5" id="KW-0349">Heme</keyword>
<evidence type="ECO:0000256" key="6">
    <source>
        <dbReference type="ARBA" id="ARBA00022723"/>
    </source>
</evidence>
<dbReference type="InterPro" id="IPR036396">
    <property type="entry name" value="Cyt_P450_sf"/>
</dbReference>
<dbReference type="GO" id="GO:0048252">
    <property type="term" value="P:lauric acid metabolic process"/>
    <property type="evidence" value="ECO:0007669"/>
    <property type="project" value="TreeGrafter"/>
</dbReference>
<dbReference type="SUPFAM" id="SSF48264">
    <property type="entry name" value="Cytochrome P450"/>
    <property type="match status" value="1"/>
</dbReference>
<organism evidence="14 15">
    <name type="scientific">Mus spicilegus</name>
    <name type="common">Mound-building mouse</name>
    <dbReference type="NCBI Taxonomy" id="10103"/>
    <lineage>
        <taxon>Eukaryota</taxon>
        <taxon>Metazoa</taxon>
        <taxon>Chordata</taxon>
        <taxon>Craniata</taxon>
        <taxon>Vertebrata</taxon>
        <taxon>Euteleostomi</taxon>
        <taxon>Mammalia</taxon>
        <taxon>Eutheria</taxon>
        <taxon>Euarchontoglires</taxon>
        <taxon>Glires</taxon>
        <taxon>Rodentia</taxon>
        <taxon>Myomorpha</taxon>
        <taxon>Muroidea</taxon>
        <taxon>Muridae</taxon>
        <taxon>Murinae</taxon>
        <taxon>Mus</taxon>
        <taxon>Mus</taxon>
    </lineage>
</organism>
<keyword evidence="13" id="KW-0812">Transmembrane</keyword>
<dbReference type="GO" id="GO:0005789">
    <property type="term" value="C:endoplasmic reticulum membrane"/>
    <property type="evidence" value="ECO:0007669"/>
    <property type="project" value="UniProtKB-SubCell"/>
</dbReference>
<dbReference type="PRINTS" id="PR00385">
    <property type="entry name" value="P450"/>
</dbReference>
<evidence type="ECO:0000256" key="11">
    <source>
        <dbReference type="ARBA" id="ARBA00023033"/>
    </source>
</evidence>
<dbReference type="GO" id="GO:0019369">
    <property type="term" value="P:arachidonate metabolic process"/>
    <property type="evidence" value="ECO:0007669"/>
    <property type="project" value="TreeGrafter"/>
</dbReference>
<dbReference type="GO" id="GO:0008391">
    <property type="term" value="F:arachidonate monooxygenase activity"/>
    <property type="evidence" value="ECO:0007669"/>
    <property type="project" value="TreeGrafter"/>
</dbReference>
<evidence type="ECO:0000256" key="8">
    <source>
        <dbReference type="ARBA" id="ARBA00022848"/>
    </source>
</evidence>
<keyword evidence="11" id="KW-0503">Monooxygenase</keyword>
<dbReference type="Pfam" id="PF00067">
    <property type="entry name" value="p450"/>
    <property type="match status" value="1"/>
</dbReference>
<accession>A0A8C6IE30</accession>
<comment type="subcellular location">
    <subcellularLocation>
        <location evidence="3">Endoplasmic reticulum membrane</location>
    </subcellularLocation>
    <subcellularLocation>
        <location evidence="2">Microsome membrane</location>
    </subcellularLocation>
</comment>
<proteinExistence type="inferred from homology"/>
<feature type="transmembrane region" description="Helical" evidence="13">
    <location>
        <begin position="12"/>
        <end position="32"/>
    </location>
</feature>
<dbReference type="InterPro" id="IPR002402">
    <property type="entry name" value="Cyt_P450_E_grp-II"/>
</dbReference>
<evidence type="ECO:0000256" key="1">
    <source>
        <dbReference type="ARBA" id="ARBA00001971"/>
    </source>
</evidence>
<dbReference type="Gene3D" id="1.10.630.10">
    <property type="entry name" value="Cytochrome P450"/>
    <property type="match status" value="1"/>
</dbReference>
<keyword evidence="6" id="KW-0479">Metal-binding</keyword>
<dbReference type="GO" id="GO:0020037">
    <property type="term" value="F:heme binding"/>
    <property type="evidence" value="ECO:0007669"/>
    <property type="project" value="InterPro"/>
</dbReference>
<dbReference type="GO" id="GO:0043651">
    <property type="term" value="P:linoleic acid metabolic process"/>
    <property type="evidence" value="ECO:0007669"/>
    <property type="project" value="TreeGrafter"/>
</dbReference>
<dbReference type="InterPro" id="IPR050196">
    <property type="entry name" value="Cytochrome_P450_Monoox"/>
</dbReference>
<reference evidence="14" key="2">
    <citation type="submission" date="2025-09" db="UniProtKB">
        <authorList>
            <consortium name="Ensembl"/>
        </authorList>
    </citation>
    <scope>IDENTIFICATION</scope>
</reference>
<evidence type="ECO:0000256" key="4">
    <source>
        <dbReference type="ARBA" id="ARBA00010617"/>
    </source>
</evidence>
<keyword evidence="7" id="KW-0256">Endoplasmic reticulum</keyword>
<evidence type="ECO:0000256" key="12">
    <source>
        <dbReference type="ARBA" id="ARBA00023136"/>
    </source>
</evidence>
<reference evidence="14" key="1">
    <citation type="submission" date="2025-08" db="UniProtKB">
        <authorList>
            <consortium name="Ensembl"/>
        </authorList>
    </citation>
    <scope>IDENTIFICATION</scope>
</reference>
<dbReference type="GeneTree" id="ENSGT00940000163570"/>
<comment type="cofactor">
    <cofactor evidence="1">
        <name>heme</name>
        <dbReference type="ChEBI" id="CHEBI:30413"/>
    </cofactor>
</comment>
<dbReference type="InterPro" id="IPR001128">
    <property type="entry name" value="Cyt_P450"/>
</dbReference>
<dbReference type="Ensembl" id="ENSMSIT00000043530.1">
    <property type="protein sequence ID" value="ENSMSIP00000034531.1"/>
    <property type="gene ID" value="ENSMSIG00000028775.1"/>
</dbReference>
<keyword evidence="9" id="KW-0560">Oxidoreductase</keyword>
<evidence type="ECO:0000256" key="5">
    <source>
        <dbReference type="ARBA" id="ARBA00022617"/>
    </source>
</evidence>
<evidence type="ECO:0000256" key="7">
    <source>
        <dbReference type="ARBA" id="ARBA00022824"/>
    </source>
</evidence>
<keyword evidence="12 13" id="KW-0472">Membrane</keyword>
<evidence type="ECO:0000256" key="13">
    <source>
        <dbReference type="SAM" id="Phobius"/>
    </source>
</evidence>
<dbReference type="AlphaFoldDB" id="A0A8C6IE30"/>
<name>A0A8C6IE30_MUSSI</name>
<dbReference type="PRINTS" id="PR00464">
    <property type="entry name" value="EP450II"/>
</dbReference>
<keyword evidence="13" id="KW-1133">Transmembrane helix</keyword>
<dbReference type="GO" id="GO:0018685">
    <property type="term" value="F:alkane 1-monooxygenase activity"/>
    <property type="evidence" value="ECO:0007669"/>
    <property type="project" value="TreeGrafter"/>
</dbReference>
<evidence type="ECO:0000256" key="10">
    <source>
        <dbReference type="ARBA" id="ARBA00023004"/>
    </source>
</evidence>
<evidence type="ECO:0000313" key="14">
    <source>
        <dbReference type="Ensembl" id="ENSMSIP00000034531.1"/>
    </source>
</evidence>
<dbReference type="GO" id="GO:0046456">
    <property type="term" value="P:icosanoid biosynthetic process"/>
    <property type="evidence" value="ECO:0007669"/>
    <property type="project" value="TreeGrafter"/>
</dbReference>
<comment type="similarity">
    <text evidence="4">Belongs to the cytochrome P450 family.</text>
</comment>
<evidence type="ECO:0000313" key="15">
    <source>
        <dbReference type="Proteomes" id="UP000694415"/>
    </source>
</evidence>
<evidence type="ECO:0000256" key="2">
    <source>
        <dbReference type="ARBA" id="ARBA00004524"/>
    </source>
</evidence>
<protein>
    <submittedName>
        <fullName evidence="14">Cytochrome P450, family 4, subfamily a, polypeptide 10</fullName>
    </submittedName>
</protein>
<keyword evidence="15" id="KW-1185">Reference proteome</keyword>
<dbReference type="FunFam" id="1.10.630.10:FF:000005">
    <property type="entry name" value="cytochrome P450 4F22 isoform X2"/>
    <property type="match status" value="1"/>
</dbReference>
<dbReference type="PANTHER" id="PTHR24291">
    <property type="entry name" value="CYTOCHROME P450 FAMILY 4"/>
    <property type="match status" value="1"/>
</dbReference>
<dbReference type="GO" id="GO:0001822">
    <property type="term" value="P:kidney development"/>
    <property type="evidence" value="ECO:0007669"/>
    <property type="project" value="TreeGrafter"/>
</dbReference>